<sequence>MKVRDVMQVRVITILPDAPYEEAARLLRVYNVSGVPVVDESGHIIGILSEKDLFRALYPNYADFYKNPEAYLDLEAREKVVAHLRGKPVRDIMSSELTIVSPEDKVMKAGSIMLTKSVHRLPVVEEGKLVGIISRRDIFKNIIQHHLGEV</sequence>
<evidence type="ECO:0000313" key="4">
    <source>
        <dbReference type="EMBL" id="PIR38599.1"/>
    </source>
</evidence>
<dbReference type="InterPro" id="IPR000644">
    <property type="entry name" value="CBS_dom"/>
</dbReference>
<dbReference type="Pfam" id="PF00571">
    <property type="entry name" value="CBS"/>
    <property type="match status" value="2"/>
</dbReference>
<dbReference type="PANTHER" id="PTHR43080">
    <property type="entry name" value="CBS DOMAIN-CONTAINING PROTEIN CBSX3, MITOCHONDRIAL"/>
    <property type="match status" value="1"/>
</dbReference>
<proteinExistence type="predicted"/>
<dbReference type="EMBL" id="PCXL01000009">
    <property type="protein sequence ID" value="PIR38599.1"/>
    <property type="molecule type" value="Genomic_DNA"/>
</dbReference>
<dbReference type="PANTHER" id="PTHR43080:SF2">
    <property type="entry name" value="CBS DOMAIN-CONTAINING PROTEIN"/>
    <property type="match status" value="1"/>
</dbReference>
<dbReference type="CDD" id="cd04586">
    <property type="entry name" value="CBS_pair_BON_assoc"/>
    <property type="match status" value="1"/>
</dbReference>
<dbReference type="SUPFAM" id="SSF54631">
    <property type="entry name" value="CBS-domain pair"/>
    <property type="match status" value="1"/>
</dbReference>
<evidence type="ECO:0000313" key="5">
    <source>
        <dbReference type="Proteomes" id="UP000231333"/>
    </source>
</evidence>
<dbReference type="Proteomes" id="UP000231333">
    <property type="component" value="Unassembled WGS sequence"/>
</dbReference>
<name>A0A2H0QWE7_9BACT</name>
<feature type="domain" description="CBS" evidence="3">
    <location>
        <begin position="7"/>
        <end position="64"/>
    </location>
</feature>
<dbReference type="PROSITE" id="PS51371">
    <property type="entry name" value="CBS"/>
    <property type="match status" value="2"/>
</dbReference>
<reference evidence="4 5" key="1">
    <citation type="submission" date="2017-09" db="EMBL/GenBank/DDBJ databases">
        <title>Depth-based differentiation of microbial function through sediment-hosted aquifers and enrichment of novel symbionts in the deep terrestrial subsurface.</title>
        <authorList>
            <person name="Probst A.J."/>
            <person name="Ladd B."/>
            <person name="Jarett J.K."/>
            <person name="Geller-Mcgrath D.E."/>
            <person name="Sieber C.M."/>
            <person name="Emerson J.B."/>
            <person name="Anantharaman K."/>
            <person name="Thomas B.C."/>
            <person name="Malmstrom R."/>
            <person name="Stieglmeier M."/>
            <person name="Klingl A."/>
            <person name="Woyke T."/>
            <person name="Ryan C.M."/>
            <person name="Banfield J.F."/>
        </authorList>
    </citation>
    <scope>NUCLEOTIDE SEQUENCE [LARGE SCALE GENOMIC DNA]</scope>
    <source>
        <strain evidence="4">CG10_big_fil_rev_8_21_14_0_10_42_12</strain>
    </source>
</reference>
<gene>
    <name evidence="4" type="ORF">COV34_00790</name>
</gene>
<comment type="caution">
    <text evidence="4">The sequence shown here is derived from an EMBL/GenBank/DDBJ whole genome shotgun (WGS) entry which is preliminary data.</text>
</comment>
<evidence type="ECO:0000256" key="2">
    <source>
        <dbReference type="PROSITE-ProRule" id="PRU00703"/>
    </source>
</evidence>
<dbReference type="AlphaFoldDB" id="A0A2H0QWE7"/>
<evidence type="ECO:0000256" key="1">
    <source>
        <dbReference type="ARBA" id="ARBA00023122"/>
    </source>
</evidence>
<dbReference type="Gene3D" id="3.10.580.10">
    <property type="entry name" value="CBS-domain"/>
    <property type="match status" value="1"/>
</dbReference>
<dbReference type="SMART" id="SM00116">
    <property type="entry name" value="CBS"/>
    <property type="match status" value="2"/>
</dbReference>
<evidence type="ECO:0000259" key="3">
    <source>
        <dbReference type="PROSITE" id="PS51371"/>
    </source>
</evidence>
<dbReference type="GO" id="GO:0016301">
    <property type="term" value="F:kinase activity"/>
    <property type="evidence" value="ECO:0007669"/>
    <property type="project" value="UniProtKB-KW"/>
</dbReference>
<organism evidence="4 5">
    <name type="scientific">Candidatus Zambryskibacteria bacterium CG10_big_fil_rev_8_21_14_0_10_42_12</name>
    <dbReference type="NCBI Taxonomy" id="1975115"/>
    <lineage>
        <taxon>Bacteria</taxon>
        <taxon>Candidatus Zambryskiibacteriota</taxon>
    </lineage>
</organism>
<dbReference type="InterPro" id="IPR046342">
    <property type="entry name" value="CBS_dom_sf"/>
</dbReference>
<protein>
    <submittedName>
        <fullName evidence="4">Histidine kinase</fullName>
    </submittedName>
</protein>
<accession>A0A2H0QWE7</accession>
<dbReference type="InterPro" id="IPR051257">
    <property type="entry name" value="Diverse_CBS-Domain"/>
</dbReference>
<keyword evidence="4" id="KW-0808">Transferase</keyword>
<keyword evidence="1 2" id="KW-0129">CBS domain</keyword>
<feature type="domain" description="CBS" evidence="3">
    <location>
        <begin position="93"/>
        <end position="150"/>
    </location>
</feature>
<keyword evidence="4" id="KW-0418">Kinase</keyword>